<reference evidence="2 3" key="1">
    <citation type="submission" date="2017-08" db="EMBL/GenBank/DDBJ databases">
        <title>Harnessing the power of phylogenomics to disentangle the directionality and signatures of interkingdom host jumping in the parasitic fungal genus Tolypocladium.</title>
        <authorList>
            <person name="Quandt C.A."/>
            <person name="Patterson W."/>
            <person name="Spatafora J.W."/>
        </authorList>
    </citation>
    <scope>NUCLEOTIDE SEQUENCE [LARGE SCALE GENOMIC DNA]</scope>
    <source>
        <strain evidence="2 3">CBS 113982</strain>
    </source>
</reference>
<feature type="compositionally biased region" description="Basic and acidic residues" evidence="1">
    <location>
        <begin position="1"/>
        <end position="13"/>
    </location>
</feature>
<dbReference type="CDD" id="cd14820">
    <property type="entry name" value="TRAX"/>
    <property type="match status" value="1"/>
</dbReference>
<organism evidence="2 3">
    <name type="scientific">Tolypocladium capitatum</name>
    <dbReference type="NCBI Taxonomy" id="45235"/>
    <lineage>
        <taxon>Eukaryota</taxon>
        <taxon>Fungi</taxon>
        <taxon>Dikarya</taxon>
        <taxon>Ascomycota</taxon>
        <taxon>Pezizomycotina</taxon>
        <taxon>Sordariomycetes</taxon>
        <taxon>Hypocreomycetidae</taxon>
        <taxon>Hypocreales</taxon>
        <taxon>Ophiocordycipitaceae</taxon>
        <taxon>Tolypocladium</taxon>
    </lineage>
</organism>
<dbReference type="AlphaFoldDB" id="A0A2K3QQM8"/>
<feature type="region of interest" description="Disordered" evidence="1">
    <location>
        <begin position="1"/>
        <end position="26"/>
    </location>
</feature>
<sequence>MSAGSKRDRDGNTRGKTTPDAPRGRFHGMFEQFRDELDEHYDRRERIVKASRDVTAHSKKIIFALQRVKTLNQEFPPHTQKDMDTRMAEITELLRSIAPDLQSINRHRYTWPLRCLEELVEALSFAHYLRHQTLITLAEAQAAMPADIALTPHDYMYGVFDLFGELMRFATVQRGEVIAAPDQKGKRTILRDIQALGCAFEMLPEVPGKEFRGKMEGERAAERVGAGYEGRGAGAGGAGVDDAGLILVAVGLSDGAWEKWPAKLGNSAIRGFWVMTRYSRTTAARCLSMQDQKAIPPIAYISASADSDGILFSLRETAPGEQLPVARGNRNKLATESAHQQVLGQLSGLSTLNPPPSATVQVTRLELRIARLLERRVEAVSRFPSGAFRACPPSSSSLASVELRWPTVLAASPVVEAPELVSPRFGVAFLAMQPALEAAMATMADGTDVEVDGGEHHQPPAAHDTSATGADTAMMLAYPHVVDGGMALLQPQQQAFSLGLAVQPRAHPLHSAYSGPIYQPQAGAVCTRSTFFVETNPGRRLSGQMYVECLEPLIVVQPLPIILIHGDFHTGQIWSTKPDGNPGWASFFCYHGQRVYVVDLPPFGRSNINCRPSDRARMSKAMVTLDEGTVERELTAPGKQDSECWAGARNHSQWPGVSAQVSPLPTDRGEAKTSQTGQRGDPVFKTYCASLVPLRFKKAERQAVAQDALARLLERTGRAVLIGEGSGATMAWLAADLRPGLVAAVVAIEPAGPPAGTAVHTGEDGARRHSSHIKFAPGVRPYGLAEIPLTYDPPLEMSSGHCEPALDLVTALWQSGQGSCILQRSGDMVFPVESEGDPCAGHAPAPEPRKLVNLRKMRHAIVTAHASSHSTYDWATSQFLRQAGVRAFTISLENYDIFGNGHLMFLETNSDEIASLIGVWIGLNAKFESEQLSYGCTVAFAEADGLDMT</sequence>
<dbReference type="Gene3D" id="1.20.58.190">
    <property type="entry name" value="Translin, domain 1"/>
    <property type="match status" value="1"/>
</dbReference>
<dbReference type="InterPro" id="IPR029058">
    <property type="entry name" value="AB_hydrolase_fold"/>
</dbReference>
<dbReference type="Proteomes" id="UP000236621">
    <property type="component" value="Unassembled WGS sequence"/>
</dbReference>
<name>A0A2K3QQM8_9HYPO</name>
<evidence type="ECO:0000313" key="3">
    <source>
        <dbReference type="Proteomes" id="UP000236621"/>
    </source>
</evidence>
<evidence type="ECO:0000256" key="1">
    <source>
        <dbReference type="SAM" id="MobiDB-lite"/>
    </source>
</evidence>
<dbReference type="SUPFAM" id="SSF53474">
    <property type="entry name" value="alpha/beta-Hydrolases"/>
    <property type="match status" value="1"/>
</dbReference>
<dbReference type="OrthoDB" id="9978720at2759"/>
<evidence type="ECO:0000313" key="2">
    <source>
        <dbReference type="EMBL" id="PNY29852.1"/>
    </source>
</evidence>
<comment type="caution">
    <text evidence="2">The sequence shown here is derived from an EMBL/GenBank/DDBJ whole genome shotgun (WGS) entry which is preliminary data.</text>
</comment>
<dbReference type="SUPFAM" id="SSF74784">
    <property type="entry name" value="Translin"/>
    <property type="match status" value="1"/>
</dbReference>
<gene>
    <name evidence="2" type="ORF">TCAP_00241</name>
</gene>
<feature type="region of interest" description="Disordered" evidence="1">
    <location>
        <begin position="653"/>
        <end position="679"/>
    </location>
</feature>
<accession>A0A2K3QQM8</accession>
<keyword evidence="3" id="KW-1185">Reference proteome</keyword>
<dbReference type="Pfam" id="PF01997">
    <property type="entry name" value="Translin"/>
    <property type="match status" value="1"/>
</dbReference>
<feature type="compositionally biased region" description="Polar residues" evidence="1">
    <location>
        <begin position="653"/>
        <end position="663"/>
    </location>
</feature>
<dbReference type="PANTHER" id="PTHR10741">
    <property type="entry name" value="TRANSLIN AND TRANSLIN ASSOCIATED PROTEIN X"/>
    <property type="match status" value="1"/>
</dbReference>
<proteinExistence type="predicted"/>
<dbReference type="STRING" id="45235.A0A2K3QQM8"/>
<dbReference type="GO" id="GO:0043565">
    <property type="term" value="F:sequence-specific DNA binding"/>
    <property type="evidence" value="ECO:0007669"/>
    <property type="project" value="InterPro"/>
</dbReference>
<protein>
    <submittedName>
        <fullName evidence="2">Uncharacterized protein</fullName>
    </submittedName>
</protein>
<dbReference type="InterPro" id="IPR016068">
    <property type="entry name" value="Translin_N"/>
</dbReference>
<dbReference type="Gene3D" id="3.40.50.1820">
    <property type="entry name" value="alpha/beta hydrolase"/>
    <property type="match status" value="1"/>
</dbReference>
<dbReference type="InterPro" id="IPR036081">
    <property type="entry name" value="Translin_sf"/>
</dbReference>
<dbReference type="EMBL" id="NRSZ01000038">
    <property type="protein sequence ID" value="PNY29852.1"/>
    <property type="molecule type" value="Genomic_DNA"/>
</dbReference>
<dbReference type="InterPro" id="IPR002848">
    <property type="entry name" value="Translin_fam"/>
</dbReference>